<dbReference type="AlphaFoldDB" id="A0AA36IWE8"/>
<feature type="compositionally biased region" description="Low complexity" evidence="1">
    <location>
        <begin position="170"/>
        <end position="184"/>
    </location>
</feature>
<evidence type="ECO:0000313" key="3">
    <source>
        <dbReference type="Proteomes" id="UP001178507"/>
    </source>
</evidence>
<dbReference type="Proteomes" id="UP001178507">
    <property type="component" value="Unassembled WGS sequence"/>
</dbReference>
<evidence type="ECO:0000256" key="1">
    <source>
        <dbReference type="SAM" id="MobiDB-lite"/>
    </source>
</evidence>
<evidence type="ECO:0000313" key="2">
    <source>
        <dbReference type="EMBL" id="CAJ1395223.1"/>
    </source>
</evidence>
<dbReference type="EMBL" id="CAUJNA010003090">
    <property type="protein sequence ID" value="CAJ1395223.1"/>
    <property type="molecule type" value="Genomic_DNA"/>
</dbReference>
<feature type="region of interest" description="Disordered" evidence="1">
    <location>
        <begin position="311"/>
        <end position="362"/>
    </location>
</feature>
<sequence length="362" mass="38757">MQPMYHTVMPGTVPTSPLAASPHTAGFAQVMARPQSPGARPALPIGVQLPVAWPPKTVTLPMQGSVPLSPVSKSIYVSSMPVLSPQASTATPGSMFTPGSAFTPPARMGRQDSRSLSLISPNSPKDSIAKRTDGSPDPRTSSPGTPGQDQVRSAAVARLQRACKSLQGLETSPSPEASETTETTGNGDEKEKLSPEPSESSVFTAQKLTPKPEVQQASRERRISAASSQSVGRLPRSGSFCSETSYEGMARSTSCKSLRSNRSRRTSFSQLSMVSLSPSEAIQKEHASARRCMEREQRWLKRALSEEIRKIGEMQEQDAAELERTRDRTERQKQAAEAAEPEALGEQLQSEVRGGEAAEAGG</sequence>
<feature type="compositionally biased region" description="Polar residues" evidence="1">
    <location>
        <begin position="114"/>
        <end position="125"/>
    </location>
</feature>
<accession>A0AA36IWE8</accession>
<keyword evidence="3" id="KW-1185">Reference proteome</keyword>
<feature type="compositionally biased region" description="Polar residues" evidence="1">
    <location>
        <begin position="85"/>
        <end position="94"/>
    </location>
</feature>
<feature type="compositionally biased region" description="Polar residues" evidence="1">
    <location>
        <begin position="138"/>
        <end position="151"/>
    </location>
</feature>
<proteinExistence type="predicted"/>
<organism evidence="2 3">
    <name type="scientific">Effrenium voratum</name>
    <dbReference type="NCBI Taxonomy" id="2562239"/>
    <lineage>
        <taxon>Eukaryota</taxon>
        <taxon>Sar</taxon>
        <taxon>Alveolata</taxon>
        <taxon>Dinophyceae</taxon>
        <taxon>Suessiales</taxon>
        <taxon>Symbiodiniaceae</taxon>
        <taxon>Effrenium</taxon>
    </lineage>
</organism>
<name>A0AA36IWE8_9DINO</name>
<protein>
    <submittedName>
        <fullName evidence="2">Uncharacterized protein</fullName>
    </submittedName>
</protein>
<comment type="caution">
    <text evidence="2">The sequence shown here is derived from an EMBL/GenBank/DDBJ whole genome shotgun (WGS) entry which is preliminary data.</text>
</comment>
<feature type="compositionally biased region" description="Basic and acidic residues" evidence="1">
    <location>
        <begin position="282"/>
        <end position="292"/>
    </location>
</feature>
<feature type="compositionally biased region" description="Basic and acidic residues" evidence="1">
    <location>
        <begin position="127"/>
        <end position="136"/>
    </location>
</feature>
<feature type="region of interest" description="Disordered" evidence="1">
    <location>
        <begin position="84"/>
        <end position="292"/>
    </location>
</feature>
<feature type="compositionally biased region" description="Low complexity" evidence="1">
    <location>
        <begin position="335"/>
        <end position="362"/>
    </location>
</feature>
<feature type="compositionally biased region" description="Polar residues" evidence="1">
    <location>
        <begin position="239"/>
        <end position="258"/>
    </location>
</feature>
<feature type="compositionally biased region" description="Basic and acidic residues" evidence="1">
    <location>
        <begin position="321"/>
        <end position="334"/>
    </location>
</feature>
<gene>
    <name evidence="2" type="ORF">EVOR1521_LOCUS19690</name>
</gene>
<reference evidence="2" key="1">
    <citation type="submission" date="2023-08" db="EMBL/GenBank/DDBJ databases">
        <authorList>
            <person name="Chen Y."/>
            <person name="Shah S."/>
            <person name="Dougan E. K."/>
            <person name="Thang M."/>
            <person name="Chan C."/>
        </authorList>
    </citation>
    <scope>NUCLEOTIDE SEQUENCE</scope>
</reference>
<feature type="compositionally biased region" description="Polar residues" evidence="1">
    <location>
        <begin position="266"/>
        <end position="280"/>
    </location>
</feature>